<dbReference type="Gene3D" id="3.40.50.11210">
    <property type="entry name" value="Rap/Ran-GAP"/>
    <property type="match status" value="1"/>
</dbReference>
<feature type="compositionally biased region" description="Polar residues" evidence="2">
    <location>
        <begin position="1045"/>
        <end position="1062"/>
    </location>
</feature>
<organism evidence="4 5">
    <name type="scientific">Hesseltinella vesiculosa</name>
    <dbReference type="NCBI Taxonomy" id="101127"/>
    <lineage>
        <taxon>Eukaryota</taxon>
        <taxon>Fungi</taxon>
        <taxon>Fungi incertae sedis</taxon>
        <taxon>Mucoromycota</taxon>
        <taxon>Mucoromycotina</taxon>
        <taxon>Mucoromycetes</taxon>
        <taxon>Mucorales</taxon>
        <taxon>Cunninghamellaceae</taxon>
        <taxon>Hesseltinella</taxon>
    </lineage>
</organism>
<dbReference type="SUPFAM" id="SSF111347">
    <property type="entry name" value="Rap/Ran-GAP"/>
    <property type="match status" value="1"/>
</dbReference>
<dbReference type="Pfam" id="PF02145">
    <property type="entry name" value="Rap_GAP"/>
    <property type="match status" value="1"/>
</dbReference>
<dbReference type="InterPro" id="IPR046859">
    <property type="entry name" value="RGPA/RALGAPB_N"/>
</dbReference>
<feature type="region of interest" description="Disordered" evidence="2">
    <location>
        <begin position="133"/>
        <end position="156"/>
    </location>
</feature>
<evidence type="ECO:0000313" key="4">
    <source>
        <dbReference type="EMBL" id="ORX50508.1"/>
    </source>
</evidence>
<sequence>MFLDWIAQLDLLDHDPQTNILATLPLTTRRIILTDINKFLQASNSPNNKHGPDPSIFSSPAHVKWYMEVVAQGFALPLEDMAITNDDITIYSHWLLEPQRRPVAVAGLEQEFYQLVFQHFSLLFEPRVFHSPARDPPPQFPSQPKDRTSPTPLSPSSFKLTVLPAQAYSSGILPFNTPNHLHSSPSRSSSQLHSEPNATTAPSTTPSASTALANSNNANDLPSSYQTAVNNNPAAKDALAPLVQRHIDLCKRALAVITTAGRTLALSSETWALLLKVMLGVTDYLLKEPTGESSVNGVKNMSDELCLPLLRVLFELWLRSKISQVDMWNMLKASLTHRVMHQIYGPEEGTESVILPGEVTNVKLDLPDEVVTYVWHRILYLTPSPVTLPSLNFHLAMKGVGDIVDVLNRVGLRPSAATPLSFQDSCSALGVDAIWTKTSPPDGNTILNMFGSILFDACAVASDVGDLERQQGSAEAIGALCKIFSRPQPSRPFDRTYLERFYASLSLCLKSDMCLPTILINGMDLFAADLNGIRILAPDVVAAIKMVIPKVQLDMHAIPLPLDALRLAALKILATIMCIPNYYEFVTLKPGWEWDMQNTTAPAMGEQEEWVSKLIRTLYSSDHEDEVNRPYTNLKFYLLELLLTAFQTETSSYNMRYILHLINVYVVEDVSFCPGLVGTVIKFIQDKILTMQLPSDVSLVAFDVLMEFVDLYDYVKRESKNIARELVLALARYVDSLINARRLVHSYPLIVQAYDCMIKWVLVSQWIVDDRDCYQAVIATLSKGISVIERPMDHTPPTTEKKKRRDTGFPPPKQLFQLQPKANKTQAQLPTSTSSSSPSNQMPPADHQRPQQHQQPSAQQQPQKQHQQQQRPTYRKEELAVRMAAEYCMSQFVNHLGRPAFRSNDNPTLSDYWANMIESQLHQHRHAIKNSSTGQPQPSTPSSTSASPLSTPNSDQCGGLAAQSSGTFDYIRYFLLDNKMILAIADTANYRESQHFASLTSSEKSAQQPPHSIPALIATIRDTTGKYIWSMDARYFDPRCPQPTTPAKSPSSPISNPSLENPFATQALSPMTIASPQPLSASNSSLPLTSSSSGLAQKDVQSSAYFSSPSLPITTSSSSSAPHQQSQYQKPQYSRSKSSSTQITVTPVPVSAGHRIPQLDVLFEKNSDSWKQWRSIQQLLQLQQEAETRSLEQHADKELQAYDALIPTRHTDTDSALAFRLLLCEIGYLLPQNRYRITPLRLTDTFFNEIEALDQLNDRECISISAYFASSGDASWIDLVETPPPLAPAFLQLLNCIGWPVDLHRHNDFKGKLESSVCQTAPYFADRNVEFIVHVPYFLSLPATATSPDTATASPLSSIGSAPLCSTASHPDWTAKNTTISMIHEHVTNDDYVCVIWVENLANYANLAKRIKASSATSNLMVYLFIHPLPNTSNGLYWIRILVPPFGNTPSSIMASQRLQENALIFGPLVDGMVVGRHALGSMIRNTAISAHQACRVVTETYTRPYVIRKQYIDELAARHRIKLSLSEFYTEIFSEKEYV</sequence>
<feature type="compositionally biased region" description="Low complexity" evidence="2">
    <location>
        <begin position="180"/>
        <end position="224"/>
    </location>
</feature>
<name>A0A1X2GDF8_9FUNG</name>
<evidence type="ECO:0000256" key="2">
    <source>
        <dbReference type="SAM" id="MobiDB-lite"/>
    </source>
</evidence>
<feature type="compositionally biased region" description="Low complexity" evidence="2">
    <location>
        <begin position="830"/>
        <end position="872"/>
    </location>
</feature>
<feature type="region of interest" description="Disordered" evidence="2">
    <location>
        <begin position="1039"/>
        <end position="1062"/>
    </location>
</feature>
<feature type="region of interest" description="Disordered" evidence="2">
    <location>
        <begin position="1074"/>
        <end position="1094"/>
    </location>
</feature>
<dbReference type="PANTHER" id="PTHR21344">
    <property type="entry name" value="RAL GTPASE-ACTIVATING PROTEIN SUBUNIT BETA"/>
    <property type="match status" value="1"/>
</dbReference>
<accession>A0A1X2GDF8</accession>
<keyword evidence="5" id="KW-1185">Reference proteome</keyword>
<dbReference type="InterPro" id="IPR039930">
    <property type="entry name" value="RALGAPB"/>
</dbReference>
<reference evidence="4 5" key="1">
    <citation type="submission" date="2016-07" db="EMBL/GenBank/DDBJ databases">
        <title>Pervasive Adenine N6-methylation of Active Genes in Fungi.</title>
        <authorList>
            <consortium name="DOE Joint Genome Institute"/>
            <person name="Mondo S.J."/>
            <person name="Dannebaum R.O."/>
            <person name="Kuo R.C."/>
            <person name="Labutti K."/>
            <person name="Haridas S."/>
            <person name="Kuo A."/>
            <person name="Salamov A."/>
            <person name="Ahrendt S.R."/>
            <person name="Lipzen A."/>
            <person name="Sullivan W."/>
            <person name="Andreopoulos W.B."/>
            <person name="Clum A."/>
            <person name="Lindquist E."/>
            <person name="Daum C."/>
            <person name="Ramamoorthy G.K."/>
            <person name="Gryganskyi A."/>
            <person name="Culley D."/>
            <person name="Magnuson J.K."/>
            <person name="James T.Y."/>
            <person name="O'Malley M.A."/>
            <person name="Stajich J.E."/>
            <person name="Spatafora J.W."/>
            <person name="Visel A."/>
            <person name="Grigoriev I.V."/>
        </authorList>
    </citation>
    <scope>NUCLEOTIDE SEQUENCE [LARGE SCALE GENOMIC DNA]</scope>
    <source>
        <strain evidence="4 5">NRRL 3301</strain>
    </source>
</reference>
<protein>
    <recommendedName>
        <fullName evidence="3">Rap-GAP domain-containing protein</fullName>
    </recommendedName>
</protein>
<evidence type="ECO:0000313" key="5">
    <source>
        <dbReference type="Proteomes" id="UP000242146"/>
    </source>
</evidence>
<dbReference type="PROSITE" id="PS50085">
    <property type="entry name" value="RAPGAP"/>
    <property type="match status" value="1"/>
</dbReference>
<dbReference type="STRING" id="101127.A0A1X2GDF8"/>
<feature type="domain" description="Rap-GAP" evidence="3">
    <location>
        <begin position="1250"/>
        <end position="1516"/>
    </location>
</feature>
<dbReference type="Proteomes" id="UP000242146">
    <property type="component" value="Unassembled WGS sequence"/>
</dbReference>
<dbReference type="GO" id="GO:0051056">
    <property type="term" value="P:regulation of small GTPase mediated signal transduction"/>
    <property type="evidence" value="ECO:0007669"/>
    <property type="project" value="InterPro"/>
</dbReference>
<keyword evidence="1" id="KW-0343">GTPase activation</keyword>
<proteinExistence type="predicted"/>
<dbReference type="InterPro" id="IPR035974">
    <property type="entry name" value="Rap/Ran-GAP_sf"/>
</dbReference>
<dbReference type="Pfam" id="PF20412">
    <property type="entry name" value="RALGAPB_N"/>
    <property type="match status" value="1"/>
</dbReference>
<feature type="compositionally biased region" description="Polar residues" evidence="2">
    <location>
        <begin position="1128"/>
        <end position="1145"/>
    </location>
</feature>
<dbReference type="OrthoDB" id="1749473at2759"/>
<comment type="caution">
    <text evidence="4">The sequence shown here is derived from an EMBL/GenBank/DDBJ whole genome shotgun (WGS) entry which is preliminary data.</text>
</comment>
<evidence type="ECO:0000259" key="3">
    <source>
        <dbReference type="PROSITE" id="PS50085"/>
    </source>
</evidence>
<feature type="region of interest" description="Disordered" evidence="2">
    <location>
        <begin position="174"/>
        <end position="229"/>
    </location>
</feature>
<dbReference type="EMBL" id="MCGT01000023">
    <property type="protein sequence ID" value="ORX50508.1"/>
    <property type="molecule type" value="Genomic_DNA"/>
</dbReference>
<gene>
    <name evidence="4" type="ORF">DM01DRAFT_1375846</name>
</gene>
<feature type="region of interest" description="Disordered" evidence="2">
    <location>
        <begin position="789"/>
        <end position="876"/>
    </location>
</feature>
<feature type="region of interest" description="Disordered" evidence="2">
    <location>
        <begin position="1111"/>
        <end position="1149"/>
    </location>
</feature>
<dbReference type="PANTHER" id="PTHR21344:SF1">
    <property type="entry name" value="RAL GTPASE-ACTIVATING PROTEIN SUBUNIT BETA"/>
    <property type="match status" value="1"/>
</dbReference>
<dbReference type="InterPro" id="IPR000331">
    <property type="entry name" value="Rap/Ran_GAP_dom"/>
</dbReference>
<evidence type="ECO:0000256" key="1">
    <source>
        <dbReference type="ARBA" id="ARBA00022468"/>
    </source>
</evidence>
<feature type="compositionally biased region" description="Low complexity" evidence="2">
    <location>
        <begin position="931"/>
        <end position="954"/>
    </location>
</feature>
<feature type="region of interest" description="Disordered" evidence="2">
    <location>
        <begin position="927"/>
        <end position="958"/>
    </location>
</feature>
<feature type="compositionally biased region" description="Low complexity" evidence="2">
    <location>
        <begin position="1111"/>
        <end position="1127"/>
    </location>
</feature>
<dbReference type="GO" id="GO:0005096">
    <property type="term" value="F:GTPase activator activity"/>
    <property type="evidence" value="ECO:0007669"/>
    <property type="project" value="UniProtKB-KW"/>
</dbReference>